<dbReference type="Gene3D" id="2.30.30.110">
    <property type="match status" value="1"/>
</dbReference>
<evidence type="ECO:0000313" key="3">
    <source>
        <dbReference type="EMBL" id="MBA8810653.1"/>
    </source>
</evidence>
<dbReference type="RefSeq" id="WP_182619726.1">
    <property type="nucleotide sequence ID" value="NZ_BAAATF010000014.1"/>
</dbReference>
<gene>
    <name evidence="3" type="ORF">FHX71_004629</name>
</gene>
<dbReference type="Proteomes" id="UP000540568">
    <property type="component" value="Unassembled WGS sequence"/>
</dbReference>
<comment type="similarity">
    <text evidence="1">Belongs to the PemK/MazF family.</text>
</comment>
<keyword evidence="3" id="KW-0540">Nuclease</keyword>
<dbReference type="Pfam" id="PF02452">
    <property type="entry name" value="PemK_toxin"/>
    <property type="match status" value="1"/>
</dbReference>
<sequence length="118" mass="12682">MTKFARGQVWRADVPFNDEPAAGKYRPVVVIGISKFGNDEDGVLLVVPVTSFGDGGSPRNGDVVIDDHSQAGLKGRSWARARRLWGLSPRALDAQKGSTGTVSPEVMSAILTEVEKLF</sequence>
<comment type="caution">
    <text evidence="3">The sequence shown here is derived from an EMBL/GenBank/DDBJ whole genome shotgun (WGS) entry which is preliminary data.</text>
</comment>
<keyword evidence="4" id="KW-1185">Reference proteome</keyword>
<dbReference type="GO" id="GO:0004519">
    <property type="term" value="F:endonuclease activity"/>
    <property type="evidence" value="ECO:0007669"/>
    <property type="project" value="UniProtKB-KW"/>
</dbReference>
<keyword evidence="2" id="KW-1277">Toxin-antitoxin system</keyword>
<protein>
    <submittedName>
        <fullName evidence="3">mRNA-degrading endonuclease toxin of MazEF toxin-antitoxin module</fullName>
    </submittedName>
</protein>
<dbReference type="InterPro" id="IPR011067">
    <property type="entry name" value="Plasmid_toxin/cell-grow_inhib"/>
</dbReference>
<dbReference type="InterPro" id="IPR003477">
    <property type="entry name" value="PemK-like"/>
</dbReference>
<evidence type="ECO:0000256" key="2">
    <source>
        <dbReference type="ARBA" id="ARBA00022649"/>
    </source>
</evidence>
<proteinExistence type="inferred from homology"/>
<dbReference type="GO" id="GO:0003677">
    <property type="term" value="F:DNA binding"/>
    <property type="evidence" value="ECO:0007669"/>
    <property type="project" value="InterPro"/>
</dbReference>
<accession>A0A7W3JD88</accession>
<keyword evidence="3" id="KW-0255">Endonuclease</keyword>
<evidence type="ECO:0000313" key="4">
    <source>
        <dbReference type="Proteomes" id="UP000540568"/>
    </source>
</evidence>
<organism evidence="3 4">
    <name type="scientific">Promicromonospora sukumoe</name>
    <dbReference type="NCBI Taxonomy" id="88382"/>
    <lineage>
        <taxon>Bacteria</taxon>
        <taxon>Bacillati</taxon>
        <taxon>Actinomycetota</taxon>
        <taxon>Actinomycetes</taxon>
        <taxon>Micrococcales</taxon>
        <taxon>Promicromonosporaceae</taxon>
        <taxon>Promicromonospora</taxon>
    </lineage>
</organism>
<reference evidence="3 4" key="1">
    <citation type="submission" date="2020-07" db="EMBL/GenBank/DDBJ databases">
        <title>Sequencing the genomes of 1000 actinobacteria strains.</title>
        <authorList>
            <person name="Klenk H.-P."/>
        </authorList>
    </citation>
    <scope>NUCLEOTIDE SEQUENCE [LARGE SCALE GENOMIC DNA]</scope>
    <source>
        <strain evidence="3 4">DSM 44121</strain>
    </source>
</reference>
<dbReference type="SUPFAM" id="SSF50118">
    <property type="entry name" value="Cell growth inhibitor/plasmid maintenance toxic component"/>
    <property type="match status" value="1"/>
</dbReference>
<name>A0A7W3JD88_9MICO</name>
<dbReference type="AlphaFoldDB" id="A0A7W3JD88"/>
<keyword evidence="3" id="KW-0378">Hydrolase</keyword>
<dbReference type="EMBL" id="JACGWV010000002">
    <property type="protein sequence ID" value="MBA8810653.1"/>
    <property type="molecule type" value="Genomic_DNA"/>
</dbReference>
<evidence type="ECO:0000256" key="1">
    <source>
        <dbReference type="ARBA" id="ARBA00007521"/>
    </source>
</evidence>